<dbReference type="AlphaFoldDB" id="A0A1I6RKR6"/>
<organism evidence="2 3">
    <name type="scientific">Lutibacter maritimus</name>
    <dbReference type="NCBI Taxonomy" id="593133"/>
    <lineage>
        <taxon>Bacteria</taxon>
        <taxon>Pseudomonadati</taxon>
        <taxon>Bacteroidota</taxon>
        <taxon>Flavobacteriia</taxon>
        <taxon>Flavobacteriales</taxon>
        <taxon>Flavobacteriaceae</taxon>
        <taxon>Lutibacter</taxon>
    </lineage>
</organism>
<keyword evidence="1" id="KW-1133">Transmembrane helix</keyword>
<protein>
    <recommendedName>
        <fullName evidence="4">DUF3667 domain-containing protein</fullName>
    </recommendedName>
</protein>
<feature type="transmembrane region" description="Helical" evidence="1">
    <location>
        <begin position="96"/>
        <end position="116"/>
    </location>
</feature>
<sequence length="390" mass="45217">MKFSLIKYTSNQCKGLECLNCGQPLTGKENFCSYCGQKNTTKKLTFHNFINSLFAGFFSYDSRFWSTFIPLLTKPGKVSKQYIEGKRARFVNPFQLYLNVSIIFFLIIGISNKFSIESTNESTNESPMAKAKTTIDSLSQSEKKQLDSVLTNLKDELVNVNPKDSTKTEIITDLETALAIAKRNDTSKLDENYQYAIHKTPNKSIGIVNKVKDFYHYYKAHPTYPVSSALDSLGYENTFWNKVYYQQTVKSNKNYEKFKNEGGKEFLKVLTSYISISLFVFLPFFTLFLSLIYFRRNYTYIEHLVFVFHVQTVFFLLLSIFYIINLFTKTDGVLLVFMPLFAFYLYKALRYFYKQSRLKTVLKFIILNGFYMLLASFGLLIVAVLSFIVG</sequence>
<reference evidence="3" key="1">
    <citation type="submission" date="2016-10" db="EMBL/GenBank/DDBJ databases">
        <authorList>
            <person name="Varghese N."/>
            <person name="Submissions S."/>
        </authorList>
    </citation>
    <scope>NUCLEOTIDE SEQUENCE [LARGE SCALE GENOMIC DNA]</scope>
    <source>
        <strain evidence="3">DSM 24450</strain>
    </source>
</reference>
<dbReference type="InterPro" id="IPR022134">
    <property type="entry name" value="DUF3667"/>
</dbReference>
<feature type="transmembrane region" description="Helical" evidence="1">
    <location>
        <begin position="306"/>
        <end position="327"/>
    </location>
</feature>
<keyword evidence="1" id="KW-0472">Membrane</keyword>
<name>A0A1I6RKR6_9FLAO</name>
<evidence type="ECO:0000313" key="2">
    <source>
        <dbReference type="EMBL" id="SFS65265.1"/>
    </source>
</evidence>
<feature type="transmembrane region" description="Helical" evidence="1">
    <location>
        <begin position="333"/>
        <end position="353"/>
    </location>
</feature>
<gene>
    <name evidence="2" type="ORF">SAMN04488006_2577</name>
</gene>
<feature type="transmembrane region" description="Helical" evidence="1">
    <location>
        <begin position="273"/>
        <end position="294"/>
    </location>
</feature>
<keyword evidence="3" id="KW-1185">Reference proteome</keyword>
<dbReference type="STRING" id="593133.SAMN04488006_2577"/>
<feature type="transmembrane region" description="Helical" evidence="1">
    <location>
        <begin position="365"/>
        <end position="389"/>
    </location>
</feature>
<keyword evidence="1" id="KW-0812">Transmembrane</keyword>
<proteinExistence type="predicted"/>
<dbReference type="RefSeq" id="WP_090227596.1">
    <property type="nucleotide sequence ID" value="NZ_FOZP01000006.1"/>
</dbReference>
<dbReference type="Pfam" id="PF12412">
    <property type="entry name" value="DUF3667"/>
    <property type="match status" value="1"/>
</dbReference>
<dbReference type="EMBL" id="FOZP01000006">
    <property type="protein sequence ID" value="SFS65265.1"/>
    <property type="molecule type" value="Genomic_DNA"/>
</dbReference>
<dbReference type="Proteomes" id="UP000199312">
    <property type="component" value="Unassembled WGS sequence"/>
</dbReference>
<accession>A0A1I6RKR6</accession>
<dbReference type="OrthoDB" id="675873at2"/>
<evidence type="ECO:0000313" key="3">
    <source>
        <dbReference type="Proteomes" id="UP000199312"/>
    </source>
</evidence>
<evidence type="ECO:0000256" key="1">
    <source>
        <dbReference type="SAM" id="Phobius"/>
    </source>
</evidence>
<evidence type="ECO:0008006" key="4">
    <source>
        <dbReference type="Google" id="ProtNLM"/>
    </source>
</evidence>